<dbReference type="EMBL" id="ASHL01000012">
    <property type="protein sequence ID" value="EPD12244.1"/>
    <property type="molecule type" value="Genomic_DNA"/>
</dbReference>
<evidence type="ECO:0000256" key="9">
    <source>
        <dbReference type="NCBIfam" id="TIGR02209"/>
    </source>
</evidence>
<dbReference type="PANTHER" id="PTHR37479:SF1">
    <property type="entry name" value="CELL DIVISION PROTEIN FTSL"/>
    <property type="match status" value="1"/>
</dbReference>
<organism evidence="10 11">
    <name type="scientific">Cycloclasticus pugetii</name>
    <dbReference type="NCBI Taxonomy" id="34068"/>
    <lineage>
        <taxon>Bacteria</taxon>
        <taxon>Pseudomonadati</taxon>
        <taxon>Pseudomonadota</taxon>
        <taxon>Gammaproteobacteria</taxon>
        <taxon>Thiotrichales</taxon>
        <taxon>Piscirickettsiaceae</taxon>
        <taxon>Cycloclasticus</taxon>
    </lineage>
</organism>
<accession>A0AB33YZB6</accession>
<dbReference type="RefSeq" id="WP_015005170.1">
    <property type="nucleotide sequence ID" value="NZ_FQZJ01000006.1"/>
</dbReference>
<evidence type="ECO:0000256" key="5">
    <source>
        <dbReference type="ARBA" id="ARBA00022989"/>
    </source>
</evidence>
<gene>
    <name evidence="8" type="primary">ftsL</name>
    <name evidence="10" type="ORF">L196_10579</name>
</gene>
<name>A0AB33YZB6_9GAMM</name>
<evidence type="ECO:0000256" key="3">
    <source>
        <dbReference type="ARBA" id="ARBA00022618"/>
    </source>
</evidence>
<evidence type="ECO:0000256" key="2">
    <source>
        <dbReference type="ARBA" id="ARBA00022475"/>
    </source>
</evidence>
<proteinExistence type="inferred from homology"/>
<dbReference type="Proteomes" id="UP000015462">
    <property type="component" value="Unassembled WGS sequence"/>
</dbReference>
<evidence type="ECO:0000256" key="8">
    <source>
        <dbReference type="HAMAP-Rule" id="MF_00910"/>
    </source>
</evidence>
<dbReference type="Pfam" id="PF04999">
    <property type="entry name" value="FtsL"/>
    <property type="match status" value="1"/>
</dbReference>
<evidence type="ECO:0000256" key="1">
    <source>
        <dbReference type="ARBA" id="ARBA00004401"/>
    </source>
</evidence>
<dbReference type="GO" id="GO:0005886">
    <property type="term" value="C:plasma membrane"/>
    <property type="evidence" value="ECO:0007669"/>
    <property type="project" value="UniProtKB-SubCell"/>
</dbReference>
<evidence type="ECO:0000256" key="6">
    <source>
        <dbReference type="ARBA" id="ARBA00023136"/>
    </source>
</evidence>
<sequence length="92" mass="10574">MADQSLAGITVILLVLVMVSALAVVYVKYDARLMFNQLQKELREQDRLGVEWNRLQLEQNTWSSNNRIEKLARTKLNLQAPTSAQIVYVKVK</sequence>
<dbReference type="GO" id="GO:0043093">
    <property type="term" value="P:FtsZ-dependent cytokinesis"/>
    <property type="evidence" value="ECO:0007669"/>
    <property type="project" value="UniProtKB-UniRule"/>
</dbReference>
<comment type="function">
    <text evidence="8">Essential cell division protein. May link together the upstream cell division proteins, which are predominantly cytoplasmic, with the downstream cell division proteins, which are predominantly periplasmic.</text>
</comment>
<keyword evidence="4 8" id="KW-0812">Transmembrane</keyword>
<feature type="transmembrane region" description="Helical" evidence="8">
    <location>
        <begin position="6"/>
        <end position="27"/>
    </location>
</feature>
<comment type="subcellular location">
    <subcellularLocation>
        <location evidence="8">Cell inner membrane</location>
        <topology evidence="8">Single-pass type II membrane protein</topology>
    </subcellularLocation>
    <subcellularLocation>
        <location evidence="1">Cell membrane</location>
        <topology evidence="1">Single-pass type II membrane protein</topology>
    </subcellularLocation>
    <text evidence="8">Localizes to the division septum where it forms a ring structure.</text>
</comment>
<keyword evidence="8" id="KW-0997">Cell inner membrane</keyword>
<dbReference type="AlphaFoldDB" id="A0AB33YZB6"/>
<protein>
    <recommendedName>
        <fullName evidence="8 9">Cell division protein FtsL</fullName>
    </recommendedName>
</protein>
<keyword evidence="5 8" id="KW-1133">Transmembrane helix</keyword>
<reference evidence="10 11" key="1">
    <citation type="journal article" date="2013" name="Genome Announc.">
        <title>Genome Sequence of the Pyrene- and Fluoranthene-Degrading Bacterium Cycloclasticus sp. Strain PY97M.</title>
        <authorList>
            <person name="Cui Z."/>
            <person name="Xu G."/>
            <person name="Li Q."/>
            <person name="Gao W."/>
            <person name="Zheng L."/>
        </authorList>
    </citation>
    <scope>NUCLEOTIDE SEQUENCE [LARGE SCALE GENOMIC DNA]</scope>
    <source>
        <strain evidence="10 11">PY97M</strain>
    </source>
</reference>
<dbReference type="NCBIfam" id="TIGR02209">
    <property type="entry name" value="ftsL_broad"/>
    <property type="match status" value="1"/>
</dbReference>
<evidence type="ECO:0000256" key="7">
    <source>
        <dbReference type="ARBA" id="ARBA00023306"/>
    </source>
</evidence>
<evidence type="ECO:0000256" key="4">
    <source>
        <dbReference type="ARBA" id="ARBA00022692"/>
    </source>
</evidence>
<evidence type="ECO:0000313" key="11">
    <source>
        <dbReference type="Proteomes" id="UP000015462"/>
    </source>
</evidence>
<keyword evidence="7 8" id="KW-0131">Cell cycle</keyword>
<keyword evidence="2 8" id="KW-1003">Cell membrane</keyword>
<dbReference type="GO" id="GO:0032153">
    <property type="term" value="C:cell division site"/>
    <property type="evidence" value="ECO:0007669"/>
    <property type="project" value="UniProtKB-UniRule"/>
</dbReference>
<comment type="similarity">
    <text evidence="8">Belongs to the FtsL family.</text>
</comment>
<dbReference type="PANTHER" id="PTHR37479">
    <property type="entry name" value="CELL DIVISION PROTEIN FTSL"/>
    <property type="match status" value="1"/>
</dbReference>
<dbReference type="InterPro" id="IPR011922">
    <property type="entry name" value="Cell_div_FtsL"/>
</dbReference>
<dbReference type="HAMAP" id="MF_00910">
    <property type="entry name" value="FtsL"/>
    <property type="match status" value="1"/>
</dbReference>
<comment type="caution">
    <text evidence="10">The sequence shown here is derived from an EMBL/GenBank/DDBJ whole genome shotgun (WGS) entry which is preliminary data.</text>
</comment>
<evidence type="ECO:0000313" key="10">
    <source>
        <dbReference type="EMBL" id="EPD12244.1"/>
    </source>
</evidence>
<comment type="subunit">
    <text evidence="8">Part of a complex composed of FtsB, FtsL and FtsQ.</text>
</comment>
<keyword evidence="3 8" id="KW-0132">Cell division</keyword>
<keyword evidence="6 8" id="KW-0472">Membrane</keyword>
<keyword evidence="11" id="KW-1185">Reference proteome</keyword>